<dbReference type="EMBL" id="JAAYYP010000372">
    <property type="protein sequence ID" value="NLF91723.1"/>
    <property type="molecule type" value="Genomic_DNA"/>
</dbReference>
<dbReference type="Proteomes" id="UP000523614">
    <property type="component" value="Unassembled WGS sequence"/>
</dbReference>
<protein>
    <submittedName>
        <fullName evidence="1">Uncharacterized protein</fullName>
    </submittedName>
</protein>
<evidence type="ECO:0000313" key="2">
    <source>
        <dbReference type="Proteomes" id="UP000523614"/>
    </source>
</evidence>
<reference evidence="1 2" key="1">
    <citation type="journal article" date="2020" name="Biotechnol. Biofuels">
        <title>New insights from the biogas microbiome by comprehensive genome-resolved metagenomics of nearly 1600 species originating from multiple anaerobic digesters.</title>
        <authorList>
            <person name="Campanaro S."/>
            <person name="Treu L."/>
            <person name="Rodriguez-R L.M."/>
            <person name="Kovalovszki A."/>
            <person name="Ziels R.M."/>
            <person name="Maus I."/>
            <person name="Zhu X."/>
            <person name="Kougias P.G."/>
            <person name="Basile A."/>
            <person name="Luo G."/>
            <person name="Schluter A."/>
            <person name="Konstantinidis K.T."/>
            <person name="Angelidaki I."/>
        </authorList>
    </citation>
    <scope>NUCLEOTIDE SEQUENCE [LARGE SCALE GENOMIC DNA]</scope>
    <source>
        <strain evidence="1">AS06rmzACSIP_235</strain>
    </source>
</reference>
<organism evidence="1 2">
    <name type="scientific">Corynebacterium marinum</name>
    <dbReference type="NCBI Taxonomy" id="349751"/>
    <lineage>
        <taxon>Bacteria</taxon>
        <taxon>Bacillati</taxon>
        <taxon>Actinomycetota</taxon>
        <taxon>Actinomycetes</taxon>
        <taxon>Mycobacteriales</taxon>
        <taxon>Corynebacteriaceae</taxon>
        <taxon>Corynebacterium</taxon>
    </lineage>
</organism>
<proteinExistence type="predicted"/>
<dbReference type="AlphaFoldDB" id="A0A847HD85"/>
<evidence type="ECO:0000313" key="1">
    <source>
        <dbReference type="EMBL" id="NLF91723.1"/>
    </source>
</evidence>
<name>A0A847HD85_9CORY</name>
<comment type="caution">
    <text evidence="1">The sequence shown here is derived from an EMBL/GenBank/DDBJ whole genome shotgun (WGS) entry which is preliminary data.</text>
</comment>
<gene>
    <name evidence="1" type="ORF">GX570_10320</name>
</gene>
<sequence>MEWDMVDSPDTSSVQWRKTGEEPILDASGDPVGALVDFWRWAYSETIGNAQRGVLAEYLVGLAVGGVGDRARVEWDAFDVVTPDGITVEVKSSAYLQSWRQERPSKIQFGIGETLGWTAASNTYAEVAGRQADVYVFCLFNSRKRGEADPLDTRQWRFWVTSTEHLTAMVGRQKTISLNALLSRVGPEETDFAGLREVVRRVAG</sequence>
<accession>A0A847HD85</accession>